<proteinExistence type="predicted"/>
<dbReference type="PROSITE" id="PS51832">
    <property type="entry name" value="HD_GYP"/>
    <property type="match status" value="1"/>
</dbReference>
<dbReference type="RefSeq" id="WP_173284406.1">
    <property type="nucleotide sequence ID" value="NZ_CP054020.1"/>
</dbReference>
<dbReference type="SMART" id="SM00065">
    <property type="entry name" value="GAF"/>
    <property type="match status" value="1"/>
</dbReference>
<evidence type="ECO:0000313" key="2">
    <source>
        <dbReference type="EMBL" id="QKI88793.1"/>
    </source>
</evidence>
<dbReference type="Pfam" id="PF12706">
    <property type="entry name" value="Lactamase_B_2"/>
    <property type="match status" value="1"/>
</dbReference>
<protein>
    <submittedName>
        <fullName evidence="2">HD domain-containing protein</fullName>
    </submittedName>
</protein>
<dbReference type="SMART" id="SM00849">
    <property type="entry name" value="Lactamase_B"/>
    <property type="match status" value="1"/>
</dbReference>
<dbReference type="GO" id="GO:0004115">
    <property type="term" value="F:3',5'-cyclic-AMP phosphodiesterase activity"/>
    <property type="evidence" value="ECO:0007669"/>
    <property type="project" value="InterPro"/>
</dbReference>
<evidence type="ECO:0000313" key="3">
    <source>
        <dbReference type="Proteomes" id="UP000504724"/>
    </source>
</evidence>
<dbReference type="InterPro" id="IPR006674">
    <property type="entry name" value="HD_domain"/>
</dbReference>
<dbReference type="Gene3D" id="3.30.450.40">
    <property type="match status" value="1"/>
</dbReference>
<dbReference type="PANTHER" id="PTHR43155:SF2">
    <property type="entry name" value="CYCLIC DI-GMP PHOSPHODIESTERASE PA4108"/>
    <property type="match status" value="1"/>
</dbReference>
<dbReference type="KEGG" id="txa:HQN79_04035"/>
<dbReference type="SUPFAM" id="SSF56281">
    <property type="entry name" value="Metallo-hydrolase/oxidoreductase"/>
    <property type="match status" value="1"/>
</dbReference>
<dbReference type="InterPro" id="IPR036866">
    <property type="entry name" value="RibonucZ/Hydroxyglut_hydro"/>
</dbReference>
<dbReference type="PANTHER" id="PTHR43155">
    <property type="entry name" value="CYCLIC DI-GMP PHOSPHODIESTERASE PA4108-RELATED"/>
    <property type="match status" value="1"/>
</dbReference>
<dbReference type="Pfam" id="PF13487">
    <property type="entry name" value="HD_5"/>
    <property type="match status" value="1"/>
</dbReference>
<dbReference type="GO" id="GO:0006198">
    <property type="term" value="P:cAMP catabolic process"/>
    <property type="evidence" value="ECO:0007669"/>
    <property type="project" value="InterPro"/>
</dbReference>
<dbReference type="InterPro" id="IPR037522">
    <property type="entry name" value="HD_GYP_dom"/>
</dbReference>
<dbReference type="SMART" id="SM00471">
    <property type="entry name" value="HDc"/>
    <property type="match status" value="1"/>
</dbReference>
<gene>
    <name evidence="2" type="ORF">HQN79_04035</name>
</gene>
<dbReference type="Pfam" id="PF01590">
    <property type="entry name" value="GAF"/>
    <property type="match status" value="1"/>
</dbReference>
<dbReference type="EMBL" id="CP054020">
    <property type="protein sequence ID" value="QKI88793.1"/>
    <property type="molecule type" value="Genomic_DNA"/>
</dbReference>
<reference evidence="2 3" key="1">
    <citation type="submission" date="2020-05" db="EMBL/GenBank/DDBJ databases">
        <title>Thiomicrorhabdus sediminis sp.nov. and Thiomicrorhabdus xiamenensis sp.nov., novel sulfur-oxidizing bacteria isolated from coastal sediment.</title>
        <authorList>
            <person name="Liu X."/>
        </authorList>
    </citation>
    <scope>NUCLEOTIDE SEQUENCE [LARGE SCALE GENOMIC DNA]</scope>
    <source>
        <strain evidence="2 3">G2</strain>
    </source>
</reference>
<dbReference type="Gene3D" id="3.60.15.10">
    <property type="entry name" value="Ribonuclease Z/Hydroxyacylglutathione hydrolase-like"/>
    <property type="match status" value="1"/>
</dbReference>
<feature type="domain" description="HD-GYP" evidence="1">
    <location>
        <begin position="573"/>
        <end position="784"/>
    </location>
</feature>
<dbReference type="InterPro" id="IPR001279">
    <property type="entry name" value="Metallo-B-lactamas"/>
</dbReference>
<dbReference type="Proteomes" id="UP000504724">
    <property type="component" value="Chromosome"/>
</dbReference>
<dbReference type="InterPro" id="IPR000396">
    <property type="entry name" value="Pdiesterase2"/>
</dbReference>
<dbReference type="SUPFAM" id="SSF55781">
    <property type="entry name" value="GAF domain-like"/>
    <property type="match status" value="1"/>
</dbReference>
<sequence>MLTVLGASGSLDQGRNCTSFLVGEHILIDAGSVMQPLGKKSLRIEHVLLTHSHFDHIADLPFLIETHFAERRRPVKLYASRATLLAVKEHLFNGVIWPEFQTIEHPKHKIPMLEFVEVEEEVPFRIGAYQFTPVAAKHTVPTFGFLVKKGKRSCLISGDTYVNPELTQRINRDPEINSLIIETSFPSSLNTIAERSQHLTPELLKQQLNDLNRPLAIYLYHLKPAHETEIRQELQNQGLPISKILATGDSFSPFAQYGTFRERIFSESSEKKQLRSLLHIAQSLSAQTNTDRLIESILKEAMDLSGADAGTLYTLSEDKQKLQFTVVQNRSLKIKMGGTQNPISWEPLSLYHRDGTPNGKMAAVLCALSKEAINIPDAYSDTDFDFSGTRAFDDKTGYRSQSMLVIPLLDRDQRLLGVLQLINKQDKSGQVQPFNQQDQQNTMALASQAAISLNNSLLIKRMEELFEAFAHAITKAFDEKSSFTGIHIRQVAKLATLIAKAIDEDETVYKDVNYTPEMHHTIKIAALVHDVGKIATPESILQKATKLEAIYDRIESVRLRFAILERDLRLQALQKRIENLGQAPSPVNANDDRELHSEIQELYDQFEFLKSMNTGREFVEQTHLQKIQKLAQISFELDGKQHPLLSGDEVVNLSIQRGTLNDAERETIMDHARISLEILQTLPFPEQYERIVDIAANHHEKLDGSGYPRGLTASELTLEDHIMILADLYEALSSPERPYKQPLSLQQVANILCSMANHGEIDKTLLRFFFESGAYQNYNTELNPEQLTDFELKLN</sequence>
<dbReference type="CDD" id="cd07735">
    <property type="entry name" value="class_II_PDE_MBL-fold"/>
    <property type="match status" value="1"/>
</dbReference>
<dbReference type="SUPFAM" id="SSF109604">
    <property type="entry name" value="HD-domain/PDEase-like"/>
    <property type="match status" value="2"/>
</dbReference>
<name>A0A7D4NNJ9_9GAMM</name>
<dbReference type="CDD" id="cd00077">
    <property type="entry name" value="HDc"/>
    <property type="match status" value="1"/>
</dbReference>
<keyword evidence="3" id="KW-1185">Reference proteome</keyword>
<dbReference type="Gene3D" id="1.10.3210.10">
    <property type="entry name" value="Hypothetical protein af1432"/>
    <property type="match status" value="2"/>
</dbReference>
<dbReference type="AlphaFoldDB" id="A0A7D4NNJ9"/>
<accession>A0A7D4NNJ9</accession>
<organism evidence="2 3">
    <name type="scientific">Thiomicrorhabdus xiamenensis</name>
    <dbReference type="NCBI Taxonomy" id="2739063"/>
    <lineage>
        <taxon>Bacteria</taxon>
        <taxon>Pseudomonadati</taxon>
        <taxon>Pseudomonadota</taxon>
        <taxon>Gammaproteobacteria</taxon>
        <taxon>Thiotrichales</taxon>
        <taxon>Piscirickettsiaceae</taxon>
        <taxon>Thiomicrorhabdus</taxon>
    </lineage>
</organism>
<dbReference type="PRINTS" id="PR00388">
    <property type="entry name" value="PDIESTERASE2"/>
</dbReference>
<dbReference type="InterPro" id="IPR003607">
    <property type="entry name" value="HD/PDEase_dom"/>
</dbReference>
<dbReference type="InterPro" id="IPR029016">
    <property type="entry name" value="GAF-like_dom_sf"/>
</dbReference>
<dbReference type="Pfam" id="PF01966">
    <property type="entry name" value="HD"/>
    <property type="match status" value="1"/>
</dbReference>
<evidence type="ECO:0000259" key="1">
    <source>
        <dbReference type="PROSITE" id="PS51832"/>
    </source>
</evidence>
<dbReference type="InterPro" id="IPR003018">
    <property type="entry name" value="GAF"/>
</dbReference>